<accession>A0A8R7K322</accession>
<feature type="region of interest" description="Disordered" evidence="1">
    <location>
        <begin position="1"/>
        <end position="38"/>
    </location>
</feature>
<organism evidence="2 3">
    <name type="scientific">Triticum urartu</name>
    <name type="common">Red wild einkorn</name>
    <name type="synonym">Crithodium urartu</name>
    <dbReference type="NCBI Taxonomy" id="4572"/>
    <lineage>
        <taxon>Eukaryota</taxon>
        <taxon>Viridiplantae</taxon>
        <taxon>Streptophyta</taxon>
        <taxon>Embryophyta</taxon>
        <taxon>Tracheophyta</taxon>
        <taxon>Spermatophyta</taxon>
        <taxon>Magnoliopsida</taxon>
        <taxon>Liliopsida</taxon>
        <taxon>Poales</taxon>
        <taxon>Poaceae</taxon>
        <taxon>BOP clade</taxon>
        <taxon>Pooideae</taxon>
        <taxon>Triticodae</taxon>
        <taxon>Triticeae</taxon>
        <taxon>Triticinae</taxon>
        <taxon>Triticum</taxon>
    </lineage>
</organism>
<reference evidence="2" key="3">
    <citation type="submission" date="2022-06" db="UniProtKB">
        <authorList>
            <consortium name="EnsemblPlants"/>
        </authorList>
    </citation>
    <scope>IDENTIFICATION</scope>
</reference>
<evidence type="ECO:0000313" key="2">
    <source>
        <dbReference type="EnsemblPlants" id="TuG1812G0100004092.01.T01.cds377486"/>
    </source>
</evidence>
<dbReference type="AlphaFoldDB" id="A0A8R7K322"/>
<sequence>GSKRSKREEEAEVGVEEEGWRGCCGSTGPGSTSSGDASSCCSATMTDARSADRCLPATLPLLHHLCLLLCPATMYLG</sequence>
<dbReference type="Proteomes" id="UP000015106">
    <property type="component" value="Chromosome 1"/>
</dbReference>
<dbReference type="EnsemblPlants" id="TuG1812G0100004092.01.T01">
    <property type="protein sequence ID" value="TuG1812G0100004092.01.T01.cds377486"/>
    <property type="gene ID" value="TuG1812G0100004092.01"/>
</dbReference>
<keyword evidence="3" id="KW-1185">Reference proteome</keyword>
<dbReference type="Gramene" id="TuG1812G0100004092.01.T01">
    <property type="protein sequence ID" value="TuG1812G0100004092.01.T01.cds377486"/>
    <property type="gene ID" value="TuG1812G0100004092.01"/>
</dbReference>
<reference evidence="3" key="1">
    <citation type="journal article" date="2013" name="Nature">
        <title>Draft genome of the wheat A-genome progenitor Triticum urartu.</title>
        <authorList>
            <person name="Ling H.Q."/>
            <person name="Zhao S."/>
            <person name="Liu D."/>
            <person name="Wang J."/>
            <person name="Sun H."/>
            <person name="Zhang C."/>
            <person name="Fan H."/>
            <person name="Li D."/>
            <person name="Dong L."/>
            <person name="Tao Y."/>
            <person name="Gao C."/>
            <person name="Wu H."/>
            <person name="Li Y."/>
            <person name="Cui Y."/>
            <person name="Guo X."/>
            <person name="Zheng S."/>
            <person name="Wang B."/>
            <person name="Yu K."/>
            <person name="Liang Q."/>
            <person name="Yang W."/>
            <person name="Lou X."/>
            <person name="Chen J."/>
            <person name="Feng M."/>
            <person name="Jian J."/>
            <person name="Zhang X."/>
            <person name="Luo G."/>
            <person name="Jiang Y."/>
            <person name="Liu J."/>
            <person name="Wang Z."/>
            <person name="Sha Y."/>
            <person name="Zhang B."/>
            <person name="Wu H."/>
            <person name="Tang D."/>
            <person name="Shen Q."/>
            <person name="Xue P."/>
            <person name="Zou S."/>
            <person name="Wang X."/>
            <person name="Liu X."/>
            <person name="Wang F."/>
            <person name="Yang Y."/>
            <person name="An X."/>
            <person name="Dong Z."/>
            <person name="Zhang K."/>
            <person name="Zhang X."/>
            <person name="Luo M.C."/>
            <person name="Dvorak J."/>
            <person name="Tong Y."/>
            <person name="Wang J."/>
            <person name="Yang H."/>
            <person name="Li Z."/>
            <person name="Wang D."/>
            <person name="Zhang A."/>
            <person name="Wang J."/>
        </authorList>
    </citation>
    <scope>NUCLEOTIDE SEQUENCE</scope>
    <source>
        <strain evidence="3">cv. G1812</strain>
    </source>
</reference>
<reference evidence="2" key="2">
    <citation type="submission" date="2018-03" db="EMBL/GenBank/DDBJ databases">
        <title>The Triticum urartu genome reveals the dynamic nature of wheat genome evolution.</title>
        <authorList>
            <person name="Ling H."/>
            <person name="Ma B."/>
            <person name="Shi X."/>
            <person name="Liu H."/>
            <person name="Dong L."/>
            <person name="Sun H."/>
            <person name="Cao Y."/>
            <person name="Gao Q."/>
            <person name="Zheng S."/>
            <person name="Li Y."/>
            <person name="Yu Y."/>
            <person name="Du H."/>
            <person name="Qi M."/>
            <person name="Li Y."/>
            <person name="Yu H."/>
            <person name="Cui Y."/>
            <person name="Wang N."/>
            <person name="Chen C."/>
            <person name="Wu H."/>
            <person name="Zhao Y."/>
            <person name="Zhang J."/>
            <person name="Li Y."/>
            <person name="Zhou W."/>
            <person name="Zhang B."/>
            <person name="Hu W."/>
            <person name="Eijk M."/>
            <person name="Tang J."/>
            <person name="Witsenboer H."/>
            <person name="Zhao S."/>
            <person name="Li Z."/>
            <person name="Zhang A."/>
            <person name="Wang D."/>
            <person name="Liang C."/>
        </authorList>
    </citation>
    <scope>NUCLEOTIDE SEQUENCE [LARGE SCALE GENOMIC DNA]</scope>
    <source>
        <strain evidence="2">cv. G1812</strain>
    </source>
</reference>
<name>A0A8R7K322_TRIUA</name>
<evidence type="ECO:0000256" key="1">
    <source>
        <dbReference type="SAM" id="MobiDB-lite"/>
    </source>
</evidence>
<feature type="compositionally biased region" description="Low complexity" evidence="1">
    <location>
        <begin position="23"/>
        <end position="38"/>
    </location>
</feature>
<proteinExistence type="predicted"/>
<evidence type="ECO:0000313" key="3">
    <source>
        <dbReference type="Proteomes" id="UP000015106"/>
    </source>
</evidence>
<protein>
    <submittedName>
        <fullName evidence="2">Uncharacterized protein</fullName>
    </submittedName>
</protein>